<dbReference type="EMBL" id="BTSY01000006">
    <property type="protein sequence ID" value="GMT34824.1"/>
    <property type="molecule type" value="Genomic_DNA"/>
</dbReference>
<evidence type="ECO:0000313" key="2">
    <source>
        <dbReference type="Proteomes" id="UP001432322"/>
    </source>
</evidence>
<feature type="non-terminal residue" evidence="1">
    <location>
        <position position="1"/>
    </location>
</feature>
<keyword evidence="2" id="KW-1185">Reference proteome</keyword>
<dbReference type="AlphaFoldDB" id="A0AAV5WZB7"/>
<reference evidence="1" key="1">
    <citation type="submission" date="2023-10" db="EMBL/GenBank/DDBJ databases">
        <title>Genome assembly of Pristionchus species.</title>
        <authorList>
            <person name="Yoshida K."/>
            <person name="Sommer R.J."/>
        </authorList>
    </citation>
    <scope>NUCLEOTIDE SEQUENCE</scope>
    <source>
        <strain evidence="1">RS5133</strain>
    </source>
</reference>
<dbReference type="Proteomes" id="UP001432322">
    <property type="component" value="Unassembled WGS sequence"/>
</dbReference>
<name>A0AAV5WZB7_9BILA</name>
<evidence type="ECO:0000313" key="1">
    <source>
        <dbReference type="EMBL" id="GMT34824.1"/>
    </source>
</evidence>
<gene>
    <name evidence="1" type="ORF">PFISCL1PPCAC_26121</name>
</gene>
<comment type="caution">
    <text evidence="1">The sequence shown here is derived from an EMBL/GenBank/DDBJ whole genome shotgun (WGS) entry which is preliminary data.</text>
</comment>
<protein>
    <submittedName>
        <fullName evidence="1">Uncharacterized protein</fullName>
    </submittedName>
</protein>
<organism evidence="1 2">
    <name type="scientific">Pristionchus fissidentatus</name>
    <dbReference type="NCBI Taxonomy" id="1538716"/>
    <lineage>
        <taxon>Eukaryota</taxon>
        <taxon>Metazoa</taxon>
        <taxon>Ecdysozoa</taxon>
        <taxon>Nematoda</taxon>
        <taxon>Chromadorea</taxon>
        <taxon>Rhabditida</taxon>
        <taxon>Rhabditina</taxon>
        <taxon>Diplogasteromorpha</taxon>
        <taxon>Diplogasteroidea</taxon>
        <taxon>Neodiplogasteridae</taxon>
        <taxon>Pristionchus</taxon>
    </lineage>
</organism>
<accession>A0AAV5WZB7</accession>
<sequence length="73" mass="8773">RSYHTSSTNSRITAQNMSDEEKQIVNVHFRSAFHNIYTWFEMQNFVDMRFTFNSGCQQQTCQQQKLNWSSQSR</sequence>
<proteinExistence type="predicted"/>